<dbReference type="GO" id="GO:0006120">
    <property type="term" value="P:mitochondrial electron transport, NADH to ubiquinone"/>
    <property type="evidence" value="ECO:0007669"/>
    <property type="project" value="TreeGrafter"/>
</dbReference>
<keyword evidence="7" id="KW-1185">Reference proteome</keyword>
<evidence type="ECO:0000256" key="4">
    <source>
        <dbReference type="ARBA" id="ARBA00023186"/>
    </source>
</evidence>
<organism evidence="6 7">
    <name type="scientific">Pneumocystis carinii (strain B80)</name>
    <name type="common">Rat pneumocystis pneumonia agent</name>
    <name type="synonym">Pneumocystis carinii f. sp. carinii</name>
    <dbReference type="NCBI Taxonomy" id="1408658"/>
    <lineage>
        <taxon>Eukaryota</taxon>
        <taxon>Fungi</taxon>
        <taxon>Dikarya</taxon>
        <taxon>Ascomycota</taxon>
        <taxon>Taphrinomycotina</taxon>
        <taxon>Pneumocystomycetes</taxon>
        <taxon>Pneumocystaceae</taxon>
        <taxon>Pneumocystis</taxon>
    </lineage>
</organism>
<dbReference type="GeneID" id="28937579"/>
<dbReference type="InterPro" id="IPR039131">
    <property type="entry name" value="NDUFAF1"/>
</dbReference>
<evidence type="ECO:0000256" key="3">
    <source>
        <dbReference type="ARBA" id="ARBA00023128"/>
    </source>
</evidence>
<dbReference type="RefSeq" id="XP_018224816.1">
    <property type="nucleotide sequence ID" value="XM_018371376.1"/>
</dbReference>
<dbReference type="InterPro" id="IPR008979">
    <property type="entry name" value="Galactose-bd-like_sf"/>
</dbReference>
<sequence length="224" mass="26118">MRFLEKNFEILKREYHKIFEKFPFTSHPLVLTKLNQLDVVQRVALGSDKDCGGNSNAQLIFNEKLCCGQFHGEIVSNPDGPMYATFRIKKRNFFRPSWDLSCYRYLSLCAAGDSRTYSIDLQTTSFLGTDLYRTSLTFKSPRKWEIITIPFNNFCLNRKDVQLSSHRFSETYRIQAIGISLLDRHPGPFELYLRWMHATNKVYLESDFPEISTCKIEPENSVAK</sequence>
<evidence type="ECO:0000259" key="5">
    <source>
        <dbReference type="Pfam" id="PF08547"/>
    </source>
</evidence>
<name>A0A0W4ZD91_PNEC8</name>
<dbReference type="PANTHER" id="PTHR13194:SF18">
    <property type="entry name" value="COMPLEX I INTERMEDIATE-ASSOCIATED PROTEIN 30, MITOCHONDRIAL"/>
    <property type="match status" value="1"/>
</dbReference>
<feature type="domain" description="NADH:ubiquinone oxidoreductase intermediate-associated protein 30" evidence="5">
    <location>
        <begin position="35"/>
        <end position="192"/>
    </location>
</feature>
<dbReference type="OrthoDB" id="42561at2759"/>
<dbReference type="GO" id="GO:0051082">
    <property type="term" value="F:unfolded protein binding"/>
    <property type="evidence" value="ECO:0007669"/>
    <property type="project" value="TreeGrafter"/>
</dbReference>
<keyword evidence="3" id="KW-0496">Mitochondrion</keyword>
<evidence type="ECO:0000256" key="2">
    <source>
        <dbReference type="ARBA" id="ARBA00007884"/>
    </source>
</evidence>
<dbReference type="Pfam" id="PF08547">
    <property type="entry name" value="CIA30"/>
    <property type="match status" value="1"/>
</dbReference>
<dbReference type="AlphaFoldDB" id="A0A0W4ZD91"/>
<gene>
    <name evidence="6" type="ORF">T552_02850</name>
</gene>
<evidence type="ECO:0000313" key="6">
    <source>
        <dbReference type="EMBL" id="KTW26368.1"/>
    </source>
</evidence>
<comment type="subcellular location">
    <subcellularLocation>
        <location evidence="1">Mitochondrion</location>
    </subcellularLocation>
</comment>
<dbReference type="VEuPathDB" id="FungiDB:T552_02850"/>
<keyword evidence="4" id="KW-0143">Chaperone</keyword>
<dbReference type="PANTHER" id="PTHR13194">
    <property type="entry name" value="COMPLEX I INTERMEDIATE-ASSOCIATED PROTEIN 30"/>
    <property type="match status" value="1"/>
</dbReference>
<comment type="similarity">
    <text evidence="2">Belongs to the CIA30 family.</text>
</comment>
<protein>
    <recommendedName>
        <fullName evidence="5">NADH:ubiquinone oxidoreductase intermediate-associated protein 30 domain-containing protein</fullName>
    </recommendedName>
</protein>
<reference evidence="7" key="1">
    <citation type="journal article" date="2016" name="Nat. Commun.">
        <title>Genome analysis of three Pneumocystis species reveals adaptation mechanisms to life exclusively in mammalian hosts.</title>
        <authorList>
            <person name="Ma L."/>
            <person name="Chen Z."/>
            <person name="Huang D.W."/>
            <person name="Kutty G."/>
            <person name="Ishihara M."/>
            <person name="Wang H."/>
            <person name="Abouelleil A."/>
            <person name="Bishop L."/>
            <person name="Davey E."/>
            <person name="Deng R."/>
            <person name="Deng X."/>
            <person name="Fan L."/>
            <person name="Fantoni G."/>
            <person name="Fitzgerald M."/>
            <person name="Gogineni E."/>
            <person name="Goldberg J.M."/>
            <person name="Handley G."/>
            <person name="Hu X."/>
            <person name="Huber C."/>
            <person name="Jiao X."/>
            <person name="Jones K."/>
            <person name="Levin J.Z."/>
            <person name="Liu Y."/>
            <person name="Macdonald P."/>
            <person name="Melnikov A."/>
            <person name="Raley C."/>
            <person name="Sassi M."/>
            <person name="Sherman B.T."/>
            <person name="Song X."/>
            <person name="Sykes S."/>
            <person name="Tran B."/>
            <person name="Walsh L."/>
            <person name="Xia Y."/>
            <person name="Yang J."/>
            <person name="Young S."/>
            <person name="Zeng Q."/>
            <person name="Zheng X."/>
            <person name="Stephens R."/>
            <person name="Nusbaum C."/>
            <person name="Birren B.W."/>
            <person name="Azadi P."/>
            <person name="Lempicki R.A."/>
            <person name="Cuomo C.A."/>
            <person name="Kovacs J.A."/>
        </authorList>
    </citation>
    <scope>NUCLEOTIDE SEQUENCE [LARGE SCALE GENOMIC DNA]</scope>
    <source>
        <strain evidence="7">B80</strain>
    </source>
</reference>
<comment type="caution">
    <text evidence="6">The sequence shown here is derived from an EMBL/GenBank/DDBJ whole genome shotgun (WGS) entry which is preliminary data.</text>
</comment>
<accession>A0A0W4ZD91</accession>
<dbReference type="Proteomes" id="UP000054454">
    <property type="component" value="Unassembled WGS sequence"/>
</dbReference>
<dbReference type="EMBL" id="LFVZ01000013">
    <property type="protein sequence ID" value="KTW26368.1"/>
    <property type="molecule type" value="Genomic_DNA"/>
</dbReference>
<dbReference type="GO" id="GO:0005739">
    <property type="term" value="C:mitochondrion"/>
    <property type="evidence" value="ECO:0007669"/>
    <property type="project" value="UniProtKB-SubCell"/>
</dbReference>
<dbReference type="InterPro" id="IPR013857">
    <property type="entry name" value="NADH-UbQ_OxRdtase-assoc_prot30"/>
</dbReference>
<dbReference type="SUPFAM" id="SSF49785">
    <property type="entry name" value="Galactose-binding domain-like"/>
    <property type="match status" value="1"/>
</dbReference>
<dbReference type="GO" id="GO:0010257">
    <property type="term" value="P:NADH dehydrogenase complex assembly"/>
    <property type="evidence" value="ECO:0007669"/>
    <property type="project" value="TreeGrafter"/>
</dbReference>
<proteinExistence type="inferred from homology"/>
<evidence type="ECO:0000256" key="1">
    <source>
        <dbReference type="ARBA" id="ARBA00004173"/>
    </source>
</evidence>
<evidence type="ECO:0000313" key="7">
    <source>
        <dbReference type="Proteomes" id="UP000054454"/>
    </source>
</evidence>